<accession>W4GWL5</accession>
<dbReference type="VEuPathDB" id="FungiDB:H257_04151"/>
<protein>
    <submittedName>
        <fullName evidence="1">Uncharacterized protein</fullName>
    </submittedName>
</protein>
<dbReference type="AlphaFoldDB" id="W4GWL5"/>
<dbReference type="RefSeq" id="XP_009826854.1">
    <property type="nucleotide sequence ID" value="XM_009828552.1"/>
</dbReference>
<dbReference type="GeneID" id="20806147"/>
<sequence>MSSETNRPNDSVKMDATLPPMASRNDRIACYVFFQCTATWVQNSSYDGMLMEQSYCSQRAIGRRIRQSMINTPSREFLPQADPLDVDIAGFYVNSFDAERTMQSFAANGYKLPHLN</sequence>
<name>W4GWL5_APHAT</name>
<gene>
    <name evidence="1" type="ORF">H257_04151</name>
</gene>
<organism evidence="1">
    <name type="scientific">Aphanomyces astaci</name>
    <name type="common">Crayfish plague agent</name>
    <dbReference type="NCBI Taxonomy" id="112090"/>
    <lineage>
        <taxon>Eukaryota</taxon>
        <taxon>Sar</taxon>
        <taxon>Stramenopiles</taxon>
        <taxon>Oomycota</taxon>
        <taxon>Saprolegniomycetes</taxon>
        <taxon>Saprolegniales</taxon>
        <taxon>Verrucalvaceae</taxon>
        <taxon>Aphanomyces</taxon>
    </lineage>
</organism>
<proteinExistence type="predicted"/>
<dbReference type="EMBL" id="KI913120">
    <property type="protein sequence ID" value="ETV83424.1"/>
    <property type="molecule type" value="Genomic_DNA"/>
</dbReference>
<evidence type="ECO:0000313" key="1">
    <source>
        <dbReference type="EMBL" id="ETV83424.1"/>
    </source>
</evidence>
<reference evidence="1" key="1">
    <citation type="submission" date="2013-12" db="EMBL/GenBank/DDBJ databases">
        <title>The Genome Sequence of Aphanomyces astaci APO3.</title>
        <authorList>
            <consortium name="The Broad Institute Genomics Platform"/>
            <person name="Russ C."/>
            <person name="Tyler B."/>
            <person name="van West P."/>
            <person name="Dieguez-Uribeondo J."/>
            <person name="Young S.K."/>
            <person name="Zeng Q."/>
            <person name="Gargeya S."/>
            <person name="Fitzgerald M."/>
            <person name="Abouelleil A."/>
            <person name="Alvarado L."/>
            <person name="Chapman S.B."/>
            <person name="Gainer-Dewar J."/>
            <person name="Goldberg J."/>
            <person name="Griggs A."/>
            <person name="Gujja S."/>
            <person name="Hansen M."/>
            <person name="Howarth C."/>
            <person name="Imamovic A."/>
            <person name="Ireland A."/>
            <person name="Larimer J."/>
            <person name="McCowan C."/>
            <person name="Murphy C."/>
            <person name="Pearson M."/>
            <person name="Poon T.W."/>
            <person name="Priest M."/>
            <person name="Roberts A."/>
            <person name="Saif S."/>
            <person name="Shea T."/>
            <person name="Sykes S."/>
            <person name="Wortman J."/>
            <person name="Nusbaum C."/>
            <person name="Birren B."/>
        </authorList>
    </citation>
    <scope>NUCLEOTIDE SEQUENCE [LARGE SCALE GENOMIC DNA]</scope>
    <source>
        <strain evidence="1">APO3</strain>
    </source>
</reference>